<dbReference type="EMBL" id="KB445642">
    <property type="protein sequence ID" value="EMD64611.1"/>
    <property type="molecule type" value="Genomic_DNA"/>
</dbReference>
<gene>
    <name evidence="1" type="ORF">COCSADRAFT_355719</name>
</gene>
<name>M2T5Y6_COCSN</name>
<keyword evidence="2" id="KW-1185">Reference proteome</keyword>
<dbReference type="Gene3D" id="1.25.40.10">
    <property type="entry name" value="Tetratricopeptide repeat domain"/>
    <property type="match status" value="1"/>
</dbReference>
<dbReference type="OrthoDB" id="626167at2759"/>
<dbReference type="GeneID" id="19138388"/>
<accession>M2T5Y6</accession>
<dbReference type="RefSeq" id="XP_007699232.1">
    <property type="nucleotide sequence ID" value="XM_007701042.1"/>
</dbReference>
<evidence type="ECO:0000313" key="2">
    <source>
        <dbReference type="Proteomes" id="UP000016934"/>
    </source>
</evidence>
<dbReference type="KEGG" id="bsc:COCSADRAFT_355719"/>
<dbReference type="AlphaFoldDB" id="M2T5Y6"/>
<organism evidence="1 2">
    <name type="scientific">Cochliobolus sativus (strain ND90Pr / ATCC 201652)</name>
    <name type="common">Common root rot and spot blotch fungus</name>
    <name type="synonym">Bipolaris sorokiniana</name>
    <dbReference type="NCBI Taxonomy" id="665912"/>
    <lineage>
        <taxon>Eukaryota</taxon>
        <taxon>Fungi</taxon>
        <taxon>Dikarya</taxon>
        <taxon>Ascomycota</taxon>
        <taxon>Pezizomycotina</taxon>
        <taxon>Dothideomycetes</taxon>
        <taxon>Pleosporomycetidae</taxon>
        <taxon>Pleosporales</taxon>
        <taxon>Pleosporineae</taxon>
        <taxon>Pleosporaceae</taxon>
        <taxon>Bipolaris</taxon>
    </lineage>
</organism>
<sequence>MEAAGVDASRRCLVVRGISYYADSHKNDLWRAHAAGNAAAFTRELFCRIQPATVKDMEVKPEASEGCCRYAIYGLGGCGKTALALETAYRTREQQPQRAVGSDEDQLIDYLPYSQKGSLIFTTRFVKAAHNLAANNVMELGMLDNGDGKEVLRTRLFEKYQHLVEDEVMTDEFLNMLTCLALAIVQAAAFINQNDIQLSDYIQLYRASKQQATQLLSEHFQDQGRYREMKNPIATTWYVSFDQITSRDKLAADYLSFMGCIANNDIPDSILPGEGPQLEQTKAIGTLKAYAFVTEPMFAGDKYEFQQAQTQRPKISFNVHPLVHLAMRGWLKSQSQWLKWVEKEIVPFGDHRTREMWTPYLPHAKYVMGVPEIFEQDAGEVTVLREKTFGQDDGWTRNVKNNLATAGAKRRNRYSKKPLLLEKKIMGKEHPHIVSAMVSLATVLRQLGRYEEAARMLGDTLALGKKVLGKEHINN</sequence>
<dbReference type="Proteomes" id="UP000016934">
    <property type="component" value="Unassembled WGS sequence"/>
</dbReference>
<dbReference type="SUPFAM" id="SSF52540">
    <property type="entry name" value="P-loop containing nucleoside triphosphate hydrolases"/>
    <property type="match status" value="1"/>
</dbReference>
<dbReference type="PANTHER" id="PTHR46082">
    <property type="entry name" value="ATP/GTP-BINDING PROTEIN-RELATED"/>
    <property type="match status" value="1"/>
</dbReference>
<dbReference type="Gene3D" id="3.40.50.1580">
    <property type="entry name" value="Nucleoside phosphorylase domain"/>
    <property type="match status" value="1"/>
</dbReference>
<protein>
    <submittedName>
        <fullName evidence="1">Uncharacterized protein</fullName>
    </submittedName>
</protein>
<dbReference type="Pfam" id="PF13374">
    <property type="entry name" value="TPR_10"/>
    <property type="match status" value="1"/>
</dbReference>
<dbReference type="InterPro" id="IPR035994">
    <property type="entry name" value="Nucleoside_phosphorylase_sf"/>
</dbReference>
<dbReference type="PANTHER" id="PTHR46082:SF10">
    <property type="entry name" value="NB-ARC DOMAIN-CONTAINING PROTEIN"/>
    <property type="match status" value="1"/>
</dbReference>
<dbReference type="InterPro" id="IPR011990">
    <property type="entry name" value="TPR-like_helical_dom_sf"/>
</dbReference>
<dbReference type="GO" id="GO:0003824">
    <property type="term" value="F:catalytic activity"/>
    <property type="evidence" value="ECO:0007669"/>
    <property type="project" value="InterPro"/>
</dbReference>
<proteinExistence type="predicted"/>
<dbReference type="GO" id="GO:0009116">
    <property type="term" value="P:nucleoside metabolic process"/>
    <property type="evidence" value="ECO:0007669"/>
    <property type="project" value="InterPro"/>
</dbReference>
<dbReference type="HOGENOM" id="CLU_574915_0_0_1"/>
<dbReference type="InterPro" id="IPR053137">
    <property type="entry name" value="NLR-like"/>
</dbReference>
<dbReference type="eggNOG" id="KOG1840">
    <property type="taxonomic scope" value="Eukaryota"/>
</dbReference>
<reference evidence="1 2" key="1">
    <citation type="journal article" date="2012" name="PLoS Pathog.">
        <title>Diverse lifestyles and strategies of plant pathogenesis encoded in the genomes of eighteen Dothideomycetes fungi.</title>
        <authorList>
            <person name="Ohm R.A."/>
            <person name="Feau N."/>
            <person name="Henrissat B."/>
            <person name="Schoch C.L."/>
            <person name="Horwitz B.A."/>
            <person name="Barry K.W."/>
            <person name="Condon B.J."/>
            <person name="Copeland A.C."/>
            <person name="Dhillon B."/>
            <person name="Glaser F."/>
            <person name="Hesse C.N."/>
            <person name="Kosti I."/>
            <person name="LaButti K."/>
            <person name="Lindquist E.A."/>
            <person name="Lucas S."/>
            <person name="Salamov A.A."/>
            <person name="Bradshaw R.E."/>
            <person name="Ciuffetti L."/>
            <person name="Hamelin R.C."/>
            <person name="Kema G.H.J."/>
            <person name="Lawrence C."/>
            <person name="Scott J.A."/>
            <person name="Spatafora J.W."/>
            <person name="Turgeon B.G."/>
            <person name="de Wit P.J.G.M."/>
            <person name="Zhong S."/>
            <person name="Goodwin S.B."/>
            <person name="Grigoriev I.V."/>
        </authorList>
    </citation>
    <scope>NUCLEOTIDE SEQUENCE [LARGE SCALE GENOMIC DNA]</scope>
    <source>
        <strain evidence="2">ND90Pr / ATCC 201652</strain>
    </source>
</reference>
<reference evidence="2" key="2">
    <citation type="journal article" date="2013" name="PLoS Genet.">
        <title>Comparative genome structure, secondary metabolite, and effector coding capacity across Cochliobolus pathogens.</title>
        <authorList>
            <person name="Condon B.J."/>
            <person name="Leng Y."/>
            <person name="Wu D."/>
            <person name="Bushley K.E."/>
            <person name="Ohm R.A."/>
            <person name="Otillar R."/>
            <person name="Martin J."/>
            <person name="Schackwitz W."/>
            <person name="Grimwood J."/>
            <person name="MohdZainudin N."/>
            <person name="Xue C."/>
            <person name="Wang R."/>
            <person name="Manning V.A."/>
            <person name="Dhillon B."/>
            <person name="Tu Z.J."/>
            <person name="Steffenson B.J."/>
            <person name="Salamov A."/>
            <person name="Sun H."/>
            <person name="Lowry S."/>
            <person name="LaButti K."/>
            <person name="Han J."/>
            <person name="Copeland A."/>
            <person name="Lindquist E."/>
            <person name="Barry K."/>
            <person name="Schmutz J."/>
            <person name="Baker S.E."/>
            <person name="Ciuffetti L.M."/>
            <person name="Grigoriev I.V."/>
            <person name="Zhong S."/>
            <person name="Turgeon B.G."/>
        </authorList>
    </citation>
    <scope>NUCLEOTIDE SEQUENCE [LARGE SCALE GENOMIC DNA]</scope>
    <source>
        <strain evidence="2">ND90Pr / ATCC 201652</strain>
    </source>
</reference>
<dbReference type="InterPro" id="IPR027417">
    <property type="entry name" value="P-loop_NTPase"/>
</dbReference>
<evidence type="ECO:0000313" key="1">
    <source>
        <dbReference type="EMBL" id="EMD64611.1"/>
    </source>
</evidence>